<dbReference type="AlphaFoldDB" id="A0A1G5ZV19"/>
<dbReference type="EMBL" id="FMXM01000033">
    <property type="protein sequence ID" value="SDA98644.1"/>
    <property type="molecule type" value="Genomic_DNA"/>
</dbReference>
<evidence type="ECO:0000313" key="1">
    <source>
        <dbReference type="EMBL" id="SDA98644.1"/>
    </source>
</evidence>
<dbReference type="Proteomes" id="UP000198588">
    <property type="component" value="Unassembled WGS sequence"/>
</dbReference>
<sequence length="69" mass="7855">MTVMQRPDAEACCQLMEEADWSFSDQLCLLSGAIPATDLQDMDRVGRRQLIERRRGLTGKDFVPRLAEI</sequence>
<reference evidence="1 2" key="1">
    <citation type="submission" date="2016-10" db="EMBL/GenBank/DDBJ databases">
        <authorList>
            <person name="de Groot N.N."/>
        </authorList>
    </citation>
    <scope>NUCLEOTIDE SEQUENCE [LARGE SCALE GENOMIC DNA]</scope>
    <source>
        <strain evidence="1 2">CGMCC 1.12097</strain>
    </source>
</reference>
<evidence type="ECO:0000313" key="2">
    <source>
        <dbReference type="Proteomes" id="UP000198588"/>
    </source>
</evidence>
<name>A0A1G5ZV19_9HYPH</name>
<dbReference type="STRING" id="1165689.SAMN02927914_06285"/>
<protein>
    <submittedName>
        <fullName evidence="1">Uncharacterized protein</fullName>
    </submittedName>
</protein>
<organism evidence="1 2">
    <name type="scientific">Mesorhizobium qingshengii</name>
    <dbReference type="NCBI Taxonomy" id="1165689"/>
    <lineage>
        <taxon>Bacteria</taxon>
        <taxon>Pseudomonadati</taxon>
        <taxon>Pseudomonadota</taxon>
        <taxon>Alphaproteobacteria</taxon>
        <taxon>Hyphomicrobiales</taxon>
        <taxon>Phyllobacteriaceae</taxon>
        <taxon>Mesorhizobium</taxon>
    </lineage>
</organism>
<proteinExistence type="predicted"/>
<accession>A0A1G5ZV19</accession>
<gene>
    <name evidence="1" type="ORF">SAMN02927914_06285</name>
</gene>